<comment type="caution">
    <text evidence="2">The sequence shown here is derived from an EMBL/GenBank/DDBJ whole genome shotgun (WGS) entry which is preliminary data.</text>
</comment>
<protein>
    <submittedName>
        <fullName evidence="2">Uncharacterized protein</fullName>
    </submittedName>
</protein>
<feature type="coiled-coil region" evidence="1">
    <location>
        <begin position="107"/>
        <end position="148"/>
    </location>
</feature>
<keyword evidence="1" id="KW-0175">Coiled coil</keyword>
<keyword evidence="3" id="KW-1185">Reference proteome</keyword>
<organism evidence="2 3">
    <name type="scientific">Steccherinum ochraceum</name>
    <dbReference type="NCBI Taxonomy" id="92696"/>
    <lineage>
        <taxon>Eukaryota</taxon>
        <taxon>Fungi</taxon>
        <taxon>Dikarya</taxon>
        <taxon>Basidiomycota</taxon>
        <taxon>Agaricomycotina</taxon>
        <taxon>Agaricomycetes</taxon>
        <taxon>Polyporales</taxon>
        <taxon>Steccherinaceae</taxon>
        <taxon>Steccherinum</taxon>
    </lineage>
</organism>
<evidence type="ECO:0000313" key="2">
    <source>
        <dbReference type="EMBL" id="TCD67214.1"/>
    </source>
</evidence>
<proteinExistence type="predicted"/>
<evidence type="ECO:0000256" key="1">
    <source>
        <dbReference type="SAM" id="Coils"/>
    </source>
</evidence>
<gene>
    <name evidence="2" type="ORF">EIP91_000390</name>
</gene>
<accession>A0A4R0RWG8</accession>
<dbReference type="Proteomes" id="UP000292702">
    <property type="component" value="Unassembled WGS sequence"/>
</dbReference>
<dbReference type="EMBL" id="RWJN01000106">
    <property type="protein sequence ID" value="TCD67214.1"/>
    <property type="molecule type" value="Genomic_DNA"/>
</dbReference>
<dbReference type="AlphaFoldDB" id="A0A4R0RWG8"/>
<evidence type="ECO:0000313" key="3">
    <source>
        <dbReference type="Proteomes" id="UP000292702"/>
    </source>
</evidence>
<sequence>MAPTERPKRKRIFDVFDRCLKAISRLGADQQARNDVFAVVFMMRLSIADRTNNVSTFYASPRCIDAFRMNGVLCLESHLRQLADAVVHPGAIVGHAAGDVESTSARLDNALSAIGQLQSRVTQLRSRNTQLTEANTNLEAQLRELLSISSHSPPVGHPVIVSQYSQPIVPEAAFCDNSLQAVDSTQSFTPYVANDFDYAPYVQSTNFFPYDELQHQRGTSGQSLAHMCTSTIASTGIV</sequence>
<name>A0A4R0RWG8_9APHY</name>
<reference evidence="2 3" key="1">
    <citation type="submission" date="2018-11" db="EMBL/GenBank/DDBJ databases">
        <title>Genome assembly of Steccherinum ochraceum LE-BIN_3174, the white-rot fungus of the Steccherinaceae family (The Residual Polyporoid clade, Polyporales, Basidiomycota).</title>
        <authorList>
            <person name="Fedorova T.V."/>
            <person name="Glazunova O.A."/>
            <person name="Landesman E.O."/>
            <person name="Moiseenko K.V."/>
            <person name="Psurtseva N.V."/>
            <person name="Savinova O.S."/>
            <person name="Shakhova N.V."/>
            <person name="Tyazhelova T.V."/>
            <person name="Vasina D.V."/>
        </authorList>
    </citation>
    <scope>NUCLEOTIDE SEQUENCE [LARGE SCALE GENOMIC DNA]</scope>
    <source>
        <strain evidence="2 3">LE-BIN_3174</strain>
    </source>
</reference>